<sequence>MVRILDNELIKSHKDKIIVSTLVMTIVIFFIFDNISMLTPNFIWSKTYHDNIVQKFFSISFIRFVVLYISYGIVTTVFLKDKRVELQSLKDDQYAKIQWLISKMLCIYTSFLMPLIINTIIKLILYKMSYNFYHEKLGIGVSVIFIFFIFQCLLAFCGLQSFILSHLLFGDLLKATIFPALFVEFIFTTFGMNSLIISKKLDFINYIIGPIKYNIINNLVDIIFWDGRLELQEKVLQLLLLALTLLIGILILSINYFVLNYLNVEKLESKYASKYIRIIYHIILAVMIGFYIPAAIAYYIAIINPKVSLDHATYSFNIISLITIPLIFLFVLETPIWKLSKNKLDKTI</sequence>
<keyword evidence="1" id="KW-1133">Transmembrane helix</keyword>
<feature type="transmembrane region" description="Helical" evidence="1">
    <location>
        <begin position="137"/>
        <end position="163"/>
    </location>
</feature>
<feature type="transmembrane region" description="Helical" evidence="1">
    <location>
        <begin position="56"/>
        <end position="79"/>
    </location>
</feature>
<evidence type="ECO:0000313" key="2">
    <source>
        <dbReference type="EMBL" id="SHK49634.1"/>
    </source>
</evidence>
<protein>
    <submittedName>
        <fullName evidence="2">Uncharacterized protein</fullName>
    </submittedName>
</protein>
<evidence type="ECO:0000313" key="3">
    <source>
        <dbReference type="Proteomes" id="UP000184310"/>
    </source>
</evidence>
<dbReference type="EMBL" id="FQZB01000018">
    <property type="protein sequence ID" value="SHK49634.1"/>
    <property type="molecule type" value="Genomic_DNA"/>
</dbReference>
<reference evidence="2 3" key="1">
    <citation type="submission" date="2016-11" db="EMBL/GenBank/DDBJ databases">
        <authorList>
            <person name="Jaros S."/>
            <person name="Januszkiewicz K."/>
            <person name="Wedrychowicz H."/>
        </authorList>
    </citation>
    <scope>NUCLEOTIDE SEQUENCE [LARGE SCALE GENOMIC DNA]</scope>
    <source>
        <strain evidence="2 3">DSM 21758</strain>
    </source>
</reference>
<feature type="transmembrane region" description="Helical" evidence="1">
    <location>
        <begin position="203"/>
        <end position="225"/>
    </location>
</feature>
<feature type="transmembrane region" description="Helical" evidence="1">
    <location>
        <begin position="278"/>
        <end position="302"/>
    </location>
</feature>
<organism evidence="2 3">
    <name type="scientific">Clostridium cavendishii DSM 21758</name>
    <dbReference type="NCBI Taxonomy" id="1121302"/>
    <lineage>
        <taxon>Bacteria</taxon>
        <taxon>Bacillati</taxon>
        <taxon>Bacillota</taxon>
        <taxon>Clostridia</taxon>
        <taxon>Eubacteriales</taxon>
        <taxon>Clostridiaceae</taxon>
        <taxon>Clostridium</taxon>
    </lineage>
</organism>
<feature type="transmembrane region" description="Helical" evidence="1">
    <location>
        <begin position="175"/>
        <end position="196"/>
    </location>
</feature>
<dbReference type="Proteomes" id="UP000184310">
    <property type="component" value="Unassembled WGS sequence"/>
</dbReference>
<name>A0A1M6SY52_9CLOT</name>
<proteinExistence type="predicted"/>
<feature type="transmembrane region" description="Helical" evidence="1">
    <location>
        <begin position="17"/>
        <end position="35"/>
    </location>
</feature>
<feature type="transmembrane region" description="Helical" evidence="1">
    <location>
        <begin position="99"/>
        <end position="125"/>
    </location>
</feature>
<gene>
    <name evidence="2" type="ORF">SAMN02745163_03918</name>
</gene>
<keyword evidence="3" id="KW-1185">Reference proteome</keyword>
<keyword evidence="1" id="KW-0812">Transmembrane</keyword>
<keyword evidence="1" id="KW-0472">Membrane</keyword>
<feature type="transmembrane region" description="Helical" evidence="1">
    <location>
        <begin position="314"/>
        <end position="332"/>
    </location>
</feature>
<accession>A0A1M6SY52</accession>
<evidence type="ECO:0000256" key="1">
    <source>
        <dbReference type="SAM" id="Phobius"/>
    </source>
</evidence>
<dbReference type="RefSeq" id="WP_143152539.1">
    <property type="nucleotide sequence ID" value="NZ_FQZB01000018.1"/>
</dbReference>
<dbReference type="AlphaFoldDB" id="A0A1M6SY52"/>
<feature type="transmembrane region" description="Helical" evidence="1">
    <location>
        <begin position="237"/>
        <end position="258"/>
    </location>
</feature>